<feature type="transmembrane region" description="Helical" evidence="10">
    <location>
        <begin position="179"/>
        <end position="198"/>
    </location>
</feature>
<feature type="transmembrane region" description="Helical" evidence="10">
    <location>
        <begin position="77"/>
        <end position="96"/>
    </location>
</feature>
<dbReference type="Gene3D" id="1.20.1560.10">
    <property type="entry name" value="ABC transporter type 1, transmembrane domain"/>
    <property type="match status" value="1"/>
</dbReference>
<dbReference type="STRING" id="765913.ThidrDRAFT_3094"/>
<evidence type="ECO:0000256" key="6">
    <source>
        <dbReference type="ARBA" id="ARBA00022840"/>
    </source>
</evidence>
<dbReference type="PANTHER" id="PTHR24221:SF654">
    <property type="entry name" value="ATP-BINDING CASSETTE SUB-FAMILY B MEMBER 6"/>
    <property type="match status" value="1"/>
</dbReference>
<dbReference type="InterPro" id="IPR017871">
    <property type="entry name" value="ABC_transporter-like_CS"/>
</dbReference>
<protein>
    <submittedName>
        <fullName evidence="13">Xenobiotic-transporting ATPase</fullName>
        <ecNumber evidence="13">3.6.3.44</ecNumber>
    </submittedName>
</protein>
<evidence type="ECO:0000256" key="7">
    <source>
        <dbReference type="ARBA" id="ARBA00022989"/>
    </source>
</evidence>
<gene>
    <name evidence="13" type="ORF">ThidrDRAFT_3094</name>
</gene>
<dbReference type="GO" id="GO:0005886">
    <property type="term" value="C:plasma membrane"/>
    <property type="evidence" value="ECO:0007669"/>
    <property type="project" value="UniProtKB-SubCell"/>
</dbReference>
<keyword evidence="4 10" id="KW-0812">Transmembrane</keyword>
<keyword evidence="13" id="KW-0378">Hydrolase</keyword>
<keyword evidence="7 10" id="KW-1133">Transmembrane helix</keyword>
<feature type="transmembrane region" description="Helical" evidence="10">
    <location>
        <begin position="267"/>
        <end position="289"/>
    </location>
</feature>
<dbReference type="PROSITE" id="PS00211">
    <property type="entry name" value="ABC_TRANSPORTER_1"/>
    <property type="match status" value="1"/>
</dbReference>
<dbReference type="InterPro" id="IPR039421">
    <property type="entry name" value="Type_1_exporter"/>
</dbReference>
<evidence type="ECO:0000256" key="5">
    <source>
        <dbReference type="ARBA" id="ARBA00022741"/>
    </source>
</evidence>
<evidence type="ECO:0000256" key="1">
    <source>
        <dbReference type="ARBA" id="ARBA00004651"/>
    </source>
</evidence>
<keyword evidence="6" id="KW-0067">ATP-binding</keyword>
<dbReference type="PATRIC" id="fig|765913.3.peg.3163"/>
<comment type="subcellular location">
    <subcellularLocation>
        <location evidence="1">Cell membrane</location>
        <topology evidence="1">Multi-pass membrane protein</topology>
    </subcellularLocation>
</comment>
<dbReference type="GO" id="GO:0005524">
    <property type="term" value="F:ATP binding"/>
    <property type="evidence" value="ECO:0007669"/>
    <property type="project" value="UniProtKB-KW"/>
</dbReference>
<dbReference type="FunFam" id="3.40.50.300:FF:000221">
    <property type="entry name" value="Multidrug ABC transporter ATP-binding protein"/>
    <property type="match status" value="1"/>
</dbReference>
<dbReference type="EC" id="3.6.3.44" evidence="13"/>
<dbReference type="PANTHER" id="PTHR24221">
    <property type="entry name" value="ATP-BINDING CASSETTE SUB-FAMILY B"/>
    <property type="match status" value="1"/>
</dbReference>
<evidence type="ECO:0000259" key="11">
    <source>
        <dbReference type="PROSITE" id="PS50893"/>
    </source>
</evidence>
<dbReference type="InterPro" id="IPR011527">
    <property type="entry name" value="ABC1_TM_dom"/>
</dbReference>
<proteinExistence type="predicted"/>
<dbReference type="Pfam" id="PF00005">
    <property type="entry name" value="ABC_tran"/>
    <property type="match status" value="1"/>
</dbReference>
<dbReference type="RefSeq" id="WP_007041807.1">
    <property type="nucleotide sequence ID" value="NZ_AFWT01000023.1"/>
</dbReference>
<dbReference type="SUPFAM" id="SSF90123">
    <property type="entry name" value="ABC transporter transmembrane region"/>
    <property type="match status" value="1"/>
</dbReference>
<evidence type="ECO:0000256" key="9">
    <source>
        <dbReference type="SAM" id="MobiDB-lite"/>
    </source>
</evidence>
<feature type="region of interest" description="Disordered" evidence="9">
    <location>
        <begin position="602"/>
        <end position="626"/>
    </location>
</feature>
<evidence type="ECO:0000256" key="4">
    <source>
        <dbReference type="ARBA" id="ARBA00022692"/>
    </source>
</evidence>
<keyword evidence="5" id="KW-0547">Nucleotide-binding</keyword>
<feature type="transmembrane region" description="Helical" evidence="10">
    <location>
        <begin position="42"/>
        <end position="65"/>
    </location>
</feature>
<dbReference type="AlphaFoldDB" id="G2E481"/>
<keyword evidence="8 10" id="KW-0472">Membrane</keyword>
<sequence>MTTDSSPTMSAPSAGPRPITPWLETYRQLLRSSGTRAAELRAALLGLTIAAALQGLALACLLPLFSAVLPDPHWPAVWTWLAVMTALMGLATFARWRAQGFDFDGHMAAATHELRTRLGEQLRRMPLERLQDKRTGEVSSTLLGNVDENLNYLLTVVNLILSAIVTPLVAALATLFVDWRMGLILLLIFPTILPLYRWRRPVFARNMRRLAETHQRINGDILEYTQGLPVLRAARCAGERAASLQEGFEELRLVQSRAQRAGNRPKVLIASLVELGLLLVVAVGVTWVIAGTLDVAVLAALLVMVSRFAEPLANFVNYTAILELIETALERIEALLAIEPLPQRTPTAVPTEFDIAFSGVTFGYAQSDRPVIRDLDAELPARQMTALVGPSGSGKSTLTRLLMRHADPQRGTITIGGVDVRAIPPETLNGLISVVFQDVYLFDDTVLANIRMARPDASDAEVEAAARAARCLDFIERLPQGWDTPLGDIGGRLSGGERQRISIARALLKQAPIVVLDEPTAALDTESERSVQEAIDALVRDKTVIVIAHRLSTIAGADAILVLEDGRLVERGRHAALLAADGRYRAMWDAQQRAKAWHLIETEPDRDTLPPTDPQTIPNSAAGEPR</sequence>
<keyword evidence="14" id="KW-1185">Reference proteome</keyword>
<dbReference type="InterPro" id="IPR003593">
    <property type="entry name" value="AAA+_ATPase"/>
</dbReference>
<evidence type="ECO:0000313" key="14">
    <source>
        <dbReference type="Proteomes" id="UP000004200"/>
    </source>
</evidence>
<dbReference type="EMBL" id="AFWT01000023">
    <property type="protein sequence ID" value="EGV29808.1"/>
    <property type="molecule type" value="Genomic_DNA"/>
</dbReference>
<dbReference type="InterPro" id="IPR003439">
    <property type="entry name" value="ABC_transporter-like_ATP-bd"/>
</dbReference>
<evidence type="ECO:0000313" key="13">
    <source>
        <dbReference type="EMBL" id="EGV29808.1"/>
    </source>
</evidence>
<dbReference type="GO" id="GO:0016887">
    <property type="term" value="F:ATP hydrolysis activity"/>
    <property type="evidence" value="ECO:0007669"/>
    <property type="project" value="InterPro"/>
</dbReference>
<dbReference type="Pfam" id="PF00664">
    <property type="entry name" value="ABC_membrane"/>
    <property type="match status" value="1"/>
</dbReference>
<dbReference type="Proteomes" id="UP000004200">
    <property type="component" value="Unassembled WGS sequence"/>
</dbReference>
<feature type="transmembrane region" description="Helical" evidence="10">
    <location>
        <begin position="152"/>
        <end position="173"/>
    </location>
</feature>
<evidence type="ECO:0000256" key="2">
    <source>
        <dbReference type="ARBA" id="ARBA00022448"/>
    </source>
</evidence>
<keyword evidence="3" id="KW-1003">Cell membrane</keyword>
<dbReference type="InterPro" id="IPR036640">
    <property type="entry name" value="ABC1_TM_sf"/>
</dbReference>
<dbReference type="SUPFAM" id="SSF52540">
    <property type="entry name" value="P-loop containing nucleoside triphosphate hydrolases"/>
    <property type="match status" value="1"/>
</dbReference>
<keyword evidence="2" id="KW-0813">Transport</keyword>
<dbReference type="PROSITE" id="PS50929">
    <property type="entry name" value="ABC_TM1F"/>
    <property type="match status" value="1"/>
</dbReference>
<organism evidence="13 14">
    <name type="scientific">Thiorhodococcus drewsii AZ1</name>
    <dbReference type="NCBI Taxonomy" id="765913"/>
    <lineage>
        <taxon>Bacteria</taxon>
        <taxon>Pseudomonadati</taxon>
        <taxon>Pseudomonadota</taxon>
        <taxon>Gammaproteobacteria</taxon>
        <taxon>Chromatiales</taxon>
        <taxon>Chromatiaceae</taxon>
        <taxon>Thiorhodococcus</taxon>
    </lineage>
</organism>
<evidence type="ECO:0000259" key="12">
    <source>
        <dbReference type="PROSITE" id="PS50929"/>
    </source>
</evidence>
<evidence type="ECO:0000256" key="3">
    <source>
        <dbReference type="ARBA" id="ARBA00022475"/>
    </source>
</evidence>
<feature type="domain" description="ABC transporter" evidence="11">
    <location>
        <begin position="355"/>
        <end position="590"/>
    </location>
</feature>
<dbReference type="eggNOG" id="COG1132">
    <property type="taxonomic scope" value="Bacteria"/>
</dbReference>
<dbReference type="PROSITE" id="PS50893">
    <property type="entry name" value="ABC_TRANSPORTER_2"/>
    <property type="match status" value="1"/>
</dbReference>
<evidence type="ECO:0000256" key="8">
    <source>
        <dbReference type="ARBA" id="ARBA00023136"/>
    </source>
</evidence>
<dbReference type="Gene3D" id="3.40.50.300">
    <property type="entry name" value="P-loop containing nucleotide triphosphate hydrolases"/>
    <property type="match status" value="1"/>
</dbReference>
<dbReference type="SMART" id="SM00382">
    <property type="entry name" value="AAA"/>
    <property type="match status" value="1"/>
</dbReference>
<evidence type="ECO:0000256" key="10">
    <source>
        <dbReference type="SAM" id="Phobius"/>
    </source>
</evidence>
<reference evidence="13 14" key="1">
    <citation type="submission" date="2011-06" db="EMBL/GenBank/DDBJ databases">
        <title>The draft genome of Thiorhodococcus drewsii AZ1.</title>
        <authorList>
            <consortium name="US DOE Joint Genome Institute (JGI-PGF)"/>
            <person name="Lucas S."/>
            <person name="Han J."/>
            <person name="Lapidus A."/>
            <person name="Cheng J.-F."/>
            <person name="Goodwin L."/>
            <person name="Pitluck S."/>
            <person name="Peters L."/>
            <person name="Land M.L."/>
            <person name="Hauser L."/>
            <person name="Vogl K."/>
            <person name="Liu Z."/>
            <person name="Imhoff J."/>
            <person name="Thiel V."/>
            <person name="Frigaard N.-U."/>
            <person name="Bryant D.A."/>
            <person name="Woyke T.J."/>
        </authorList>
    </citation>
    <scope>NUCLEOTIDE SEQUENCE [LARGE SCALE GENOMIC DNA]</scope>
    <source>
        <strain evidence="13 14">AZ1</strain>
    </source>
</reference>
<feature type="domain" description="ABC transmembrane type-1" evidence="12">
    <location>
        <begin position="42"/>
        <end position="324"/>
    </location>
</feature>
<dbReference type="InterPro" id="IPR027417">
    <property type="entry name" value="P-loop_NTPase"/>
</dbReference>
<name>G2E481_9GAMM</name>
<accession>G2E481</accession>
<dbReference type="GO" id="GO:0140359">
    <property type="term" value="F:ABC-type transporter activity"/>
    <property type="evidence" value="ECO:0007669"/>
    <property type="project" value="InterPro"/>
</dbReference>
<comment type="caution">
    <text evidence="13">The sequence shown here is derived from an EMBL/GenBank/DDBJ whole genome shotgun (WGS) entry which is preliminary data.</text>
</comment>